<evidence type="ECO:0000256" key="1">
    <source>
        <dbReference type="ARBA" id="ARBA00007068"/>
    </source>
</evidence>
<dbReference type="PANTHER" id="PTHR36512">
    <property type="entry name" value="D-AMINOPEPTIDASE"/>
    <property type="match status" value="1"/>
</dbReference>
<dbReference type="GO" id="GO:0004177">
    <property type="term" value="F:aminopeptidase activity"/>
    <property type="evidence" value="ECO:0007669"/>
    <property type="project" value="TreeGrafter"/>
</dbReference>
<dbReference type="PANTHER" id="PTHR36512:SF3">
    <property type="entry name" value="BLR5678 PROTEIN"/>
    <property type="match status" value="1"/>
</dbReference>
<dbReference type="RefSeq" id="WP_117679286.1">
    <property type="nucleotide sequence ID" value="NZ_JAQCWE010000003.1"/>
</dbReference>
<dbReference type="Proteomes" id="UP000260943">
    <property type="component" value="Unassembled WGS sequence"/>
</dbReference>
<dbReference type="Pfam" id="PF03576">
    <property type="entry name" value="Peptidase_S58"/>
    <property type="match status" value="1"/>
</dbReference>
<comment type="caution">
    <text evidence="2">The sequence shown here is derived from an EMBL/GenBank/DDBJ whole genome shotgun (WGS) entry which is preliminary data.</text>
</comment>
<dbReference type="AlphaFoldDB" id="A0A3E4QUG9"/>
<evidence type="ECO:0000313" key="3">
    <source>
        <dbReference type="Proteomes" id="UP000260943"/>
    </source>
</evidence>
<dbReference type="InterPro" id="IPR016117">
    <property type="entry name" value="ArgJ-like_dom_sf"/>
</dbReference>
<evidence type="ECO:0000313" key="2">
    <source>
        <dbReference type="EMBL" id="RGL10638.1"/>
    </source>
</evidence>
<sequence>MPNQLEPININDIEGFAIGHWTNLQAGTGCTAIVAPQGATAGVDVRGAAPASRETDLLKPENTVDKIHAVMLSGGSAFGLEAASGAARELERRGIGLPVGPTTVPIVCSSCLFDLAFADPFTRPDIEAGILSVACALDNCAPGSPVPEGNVGAGCGATVGKLLGPDHAMKGGLGARAFQLGQLKVGAISAVNACGNVVDPETLKPIAGARATPDGTQIIDMEEAALEAAADMKMPLDRTNTTISCIITNASLSKAQATKVAQMAADAYAHTIRPTHTTNDGDTIYVMASCSESVPDLPLDLIGLVATRALEAAICSGCATADGLGGLPSAKDIAQ</sequence>
<comment type="similarity">
    <text evidence="1">Belongs to the peptidase S58 family.</text>
</comment>
<reference evidence="2 3" key="1">
    <citation type="submission" date="2018-08" db="EMBL/GenBank/DDBJ databases">
        <title>A genome reference for cultivated species of the human gut microbiota.</title>
        <authorList>
            <person name="Zou Y."/>
            <person name="Xue W."/>
            <person name="Luo G."/>
        </authorList>
    </citation>
    <scope>NUCLEOTIDE SEQUENCE [LARGE SCALE GENOMIC DNA]</scope>
    <source>
        <strain evidence="2 3">TF08-14</strain>
    </source>
</reference>
<proteinExistence type="inferred from homology"/>
<dbReference type="Gene3D" id="3.60.70.12">
    <property type="entry name" value="L-amino peptidase D-ALA esterase/amidase"/>
    <property type="match status" value="1"/>
</dbReference>
<accession>A0A3E4QUG9</accession>
<organism evidence="2 3">
    <name type="scientific">Collinsella tanakaei</name>
    <dbReference type="NCBI Taxonomy" id="626935"/>
    <lineage>
        <taxon>Bacteria</taxon>
        <taxon>Bacillati</taxon>
        <taxon>Actinomycetota</taxon>
        <taxon>Coriobacteriia</taxon>
        <taxon>Coriobacteriales</taxon>
        <taxon>Coriobacteriaceae</taxon>
        <taxon>Collinsella</taxon>
    </lineage>
</organism>
<dbReference type="CDD" id="cd02252">
    <property type="entry name" value="nylC_like"/>
    <property type="match status" value="1"/>
</dbReference>
<name>A0A3E4QUG9_9ACTN</name>
<dbReference type="EMBL" id="QSRJ01000004">
    <property type="protein sequence ID" value="RGL10638.1"/>
    <property type="molecule type" value="Genomic_DNA"/>
</dbReference>
<gene>
    <name evidence="2" type="ORF">DXC81_03935</name>
</gene>
<dbReference type="InterPro" id="IPR005321">
    <property type="entry name" value="Peptidase_S58_DmpA"/>
</dbReference>
<protein>
    <submittedName>
        <fullName evidence="2">Peptidase S58 family protein</fullName>
    </submittedName>
</protein>
<dbReference type="SUPFAM" id="SSF56266">
    <property type="entry name" value="DmpA/ArgJ-like"/>
    <property type="match status" value="1"/>
</dbReference>